<protein>
    <submittedName>
        <fullName evidence="7">Manganese ABC transporter substrate-binding lipoprotein</fullName>
    </submittedName>
</protein>
<evidence type="ECO:0000256" key="6">
    <source>
        <dbReference type="SAM" id="SignalP"/>
    </source>
</evidence>
<dbReference type="PANTHER" id="PTHR42953:SF1">
    <property type="entry name" value="METAL-BINDING PROTEIN HI_0362-RELATED"/>
    <property type="match status" value="1"/>
</dbReference>
<name>A0A0J1FWX4_9FIRM</name>
<evidence type="ECO:0000256" key="4">
    <source>
        <dbReference type="ARBA" id="ARBA00022729"/>
    </source>
</evidence>
<keyword evidence="4 6" id="KW-0732">Signal</keyword>
<dbReference type="RefSeq" id="WP_047808226.1">
    <property type="nucleotide sequence ID" value="NZ_LDZY01000001.1"/>
</dbReference>
<comment type="similarity">
    <text evidence="5">Belongs to the bacterial solute-binding protein 9 family.</text>
</comment>
<accession>A0A0J1FWX4</accession>
<dbReference type="PROSITE" id="PS51257">
    <property type="entry name" value="PROKAR_LIPOPROTEIN"/>
    <property type="match status" value="1"/>
</dbReference>
<feature type="signal peptide" evidence="6">
    <location>
        <begin position="1"/>
        <end position="29"/>
    </location>
</feature>
<keyword evidence="2 5" id="KW-0813">Transport</keyword>
<dbReference type="InterPro" id="IPR006127">
    <property type="entry name" value="ZnuA-like"/>
</dbReference>
<reference evidence="7 8" key="1">
    <citation type="submission" date="2015-06" db="EMBL/GenBank/DDBJ databases">
        <title>Draft genome of the moderately acidophilic sulfate reducer Candidatus Desulfosporosinus acididurans strain M1.</title>
        <authorList>
            <person name="Poehlein A."/>
            <person name="Petzsch P."/>
            <person name="Johnson B.D."/>
            <person name="Schloemann M."/>
            <person name="Daniel R."/>
            <person name="Muehling M."/>
        </authorList>
    </citation>
    <scope>NUCLEOTIDE SEQUENCE [LARGE SCALE GENOMIC DNA]</scope>
    <source>
        <strain evidence="7 8">M1</strain>
    </source>
</reference>
<keyword evidence="3" id="KW-0479">Metal-binding</keyword>
<dbReference type="GO" id="GO:0007155">
    <property type="term" value="P:cell adhesion"/>
    <property type="evidence" value="ECO:0007669"/>
    <property type="project" value="InterPro"/>
</dbReference>
<dbReference type="GO" id="GO:0030001">
    <property type="term" value="P:metal ion transport"/>
    <property type="evidence" value="ECO:0007669"/>
    <property type="project" value="InterPro"/>
</dbReference>
<dbReference type="AlphaFoldDB" id="A0A0J1FWX4"/>
<proteinExistence type="inferred from homology"/>
<dbReference type="PRINTS" id="PR00691">
    <property type="entry name" value="ADHESINB"/>
</dbReference>
<comment type="subcellular location">
    <subcellularLocation>
        <location evidence="1">Cell envelope</location>
    </subcellularLocation>
</comment>
<dbReference type="PANTHER" id="PTHR42953">
    <property type="entry name" value="HIGH-AFFINITY ZINC UPTAKE SYSTEM PROTEIN ZNUA-RELATED"/>
    <property type="match status" value="1"/>
</dbReference>
<keyword evidence="8" id="KW-1185">Reference proteome</keyword>
<dbReference type="PRINTS" id="PR00690">
    <property type="entry name" value="ADHESNFAMILY"/>
</dbReference>
<evidence type="ECO:0000313" key="7">
    <source>
        <dbReference type="EMBL" id="KLU67889.1"/>
    </source>
</evidence>
<dbReference type="SUPFAM" id="SSF53807">
    <property type="entry name" value="Helical backbone' metal receptor"/>
    <property type="match status" value="1"/>
</dbReference>
<organism evidence="7 8">
    <name type="scientific">Desulfosporosinus acididurans</name>
    <dbReference type="NCBI Taxonomy" id="476652"/>
    <lineage>
        <taxon>Bacteria</taxon>
        <taxon>Bacillati</taxon>
        <taxon>Bacillota</taxon>
        <taxon>Clostridia</taxon>
        <taxon>Eubacteriales</taxon>
        <taxon>Desulfitobacteriaceae</taxon>
        <taxon>Desulfosporosinus</taxon>
    </lineage>
</organism>
<dbReference type="EMBL" id="LDZY01000001">
    <property type="protein sequence ID" value="KLU67889.1"/>
    <property type="molecule type" value="Genomic_DNA"/>
</dbReference>
<dbReference type="InterPro" id="IPR006128">
    <property type="entry name" value="Lipoprotein_PsaA-like"/>
</dbReference>
<evidence type="ECO:0000256" key="1">
    <source>
        <dbReference type="ARBA" id="ARBA00004196"/>
    </source>
</evidence>
<comment type="caution">
    <text evidence="7">The sequence shown here is derived from an EMBL/GenBank/DDBJ whole genome shotgun (WGS) entry which is preliminary data.</text>
</comment>
<dbReference type="Proteomes" id="UP000036356">
    <property type="component" value="Unassembled WGS sequence"/>
</dbReference>
<dbReference type="InterPro" id="IPR006129">
    <property type="entry name" value="AdhesinB"/>
</dbReference>
<gene>
    <name evidence="7" type="primary">psaA</name>
    <name evidence="7" type="ORF">DEAC_c02960</name>
</gene>
<sequence length="301" mass="33137">MSHKPIYVFWAIVLVSFLLVSGCSTQAPAVSVQPKTVVTSISPIADLIKQVAGDKVKVINLVPAGSDPHEFEPKPSDVRQVAASSIFFANGVGEEVYLNKVISNAANPNLRTVVLSDGLTILGKDQGGEGNPHLWLDVQNAKHYVETIRDQLSQTYPEDKQYFNQNAAAYLTKLTELDQWIRSQISSLPPESRKMVVLHDAWSYYAKQYGLTFVQPLLHTGEAEPSAKEYADLIQLIHEQKIHAVFSEAGFNPKLAQQLASETGVKFIDNLHDDTLGDTPDSNSYIAMMKTNTTVIVSALK</sequence>
<keyword evidence="7" id="KW-0449">Lipoprotein</keyword>
<evidence type="ECO:0000256" key="3">
    <source>
        <dbReference type="ARBA" id="ARBA00022723"/>
    </source>
</evidence>
<dbReference type="GO" id="GO:0046872">
    <property type="term" value="F:metal ion binding"/>
    <property type="evidence" value="ECO:0007669"/>
    <property type="project" value="UniProtKB-KW"/>
</dbReference>
<evidence type="ECO:0000256" key="5">
    <source>
        <dbReference type="RuleBase" id="RU003512"/>
    </source>
</evidence>
<evidence type="ECO:0000313" key="8">
    <source>
        <dbReference type="Proteomes" id="UP000036356"/>
    </source>
</evidence>
<dbReference type="InterPro" id="IPR050492">
    <property type="entry name" value="Bact_metal-bind_prot9"/>
</dbReference>
<dbReference type="PATRIC" id="fig|476652.3.peg.294"/>
<evidence type="ECO:0000256" key="2">
    <source>
        <dbReference type="ARBA" id="ARBA00022448"/>
    </source>
</evidence>
<dbReference type="STRING" id="476652.DEAC_c02960"/>
<feature type="chain" id="PRO_5005251256" evidence="6">
    <location>
        <begin position="30"/>
        <end position="301"/>
    </location>
</feature>
<dbReference type="Pfam" id="PF01297">
    <property type="entry name" value="ZnuA"/>
    <property type="match status" value="1"/>
</dbReference>
<dbReference type="GO" id="GO:0030313">
    <property type="term" value="C:cell envelope"/>
    <property type="evidence" value="ECO:0007669"/>
    <property type="project" value="UniProtKB-SubCell"/>
</dbReference>
<dbReference type="Gene3D" id="3.40.50.1980">
    <property type="entry name" value="Nitrogenase molybdenum iron protein domain"/>
    <property type="match status" value="2"/>
</dbReference>